<sequence length="65" mass="6969">MTKQLPTAPNLAHSQYADDITLCTTKGIDGEIECTLQTGGDIVSEQTMVIGLSCSPKKSEVLVMR</sequence>
<dbReference type="VEuPathDB" id="VectorBase:HLOH_057069"/>
<gene>
    <name evidence="1" type="ORF">HPB48_003188</name>
</gene>
<reference evidence="1 2" key="1">
    <citation type="journal article" date="2020" name="Cell">
        <title>Large-Scale Comparative Analyses of Tick Genomes Elucidate Their Genetic Diversity and Vector Capacities.</title>
        <authorList>
            <consortium name="Tick Genome and Microbiome Consortium (TIGMIC)"/>
            <person name="Jia N."/>
            <person name="Wang J."/>
            <person name="Shi W."/>
            <person name="Du L."/>
            <person name="Sun Y."/>
            <person name="Zhan W."/>
            <person name="Jiang J.F."/>
            <person name="Wang Q."/>
            <person name="Zhang B."/>
            <person name="Ji P."/>
            <person name="Bell-Sakyi L."/>
            <person name="Cui X.M."/>
            <person name="Yuan T.T."/>
            <person name="Jiang B.G."/>
            <person name="Yang W.F."/>
            <person name="Lam T.T."/>
            <person name="Chang Q.C."/>
            <person name="Ding S.J."/>
            <person name="Wang X.J."/>
            <person name="Zhu J.G."/>
            <person name="Ruan X.D."/>
            <person name="Zhao L."/>
            <person name="Wei J.T."/>
            <person name="Ye R.Z."/>
            <person name="Que T.C."/>
            <person name="Du C.H."/>
            <person name="Zhou Y.H."/>
            <person name="Cheng J.X."/>
            <person name="Dai P.F."/>
            <person name="Guo W.B."/>
            <person name="Han X.H."/>
            <person name="Huang E.J."/>
            <person name="Li L.F."/>
            <person name="Wei W."/>
            <person name="Gao Y.C."/>
            <person name="Liu J.Z."/>
            <person name="Shao H.Z."/>
            <person name="Wang X."/>
            <person name="Wang C.C."/>
            <person name="Yang T.C."/>
            <person name="Huo Q.B."/>
            <person name="Li W."/>
            <person name="Chen H.Y."/>
            <person name="Chen S.E."/>
            <person name="Zhou L.G."/>
            <person name="Ni X.B."/>
            <person name="Tian J.H."/>
            <person name="Sheng Y."/>
            <person name="Liu T."/>
            <person name="Pan Y.S."/>
            <person name="Xia L.Y."/>
            <person name="Li J."/>
            <person name="Zhao F."/>
            <person name="Cao W.C."/>
        </authorList>
    </citation>
    <scope>NUCLEOTIDE SEQUENCE [LARGE SCALE GENOMIC DNA]</scope>
    <source>
        <strain evidence="1">HaeL-2018</strain>
    </source>
</reference>
<dbReference type="EMBL" id="JABSTR010000009">
    <property type="protein sequence ID" value="KAH9378677.1"/>
    <property type="molecule type" value="Genomic_DNA"/>
</dbReference>
<name>A0A9J6GT46_HAELO</name>
<protein>
    <submittedName>
        <fullName evidence="1">Uncharacterized protein</fullName>
    </submittedName>
</protein>
<dbReference type="Proteomes" id="UP000821853">
    <property type="component" value="Unassembled WGS sequence"/>
</dbReference>
<evidence type="ECO:0000313" key="1">
    <source>
        <dbReference type="EMBL" id="KAH9378677.1"/>
    </source>
</evidence>
<keyword evidence="2" id="KW-1185">Reference proteome</keyword>
<comment type="caution">
    <text evidence="1">The sequence shown here is derived from an EMBL/GenBank/DDBJ whole genome shotgun (WGS) entry which is preliminary data.</text>
</comment>
<dbReference type="AlphaFoldDB" id="A0A9J6GT46"/>
<proteinExistence type="predicted"/>
<organism evidence="1 2">
    <name type="scientific">Haemaphysalis longicornis</name>
    <name type="common">Bush tick</name>
    <dbReference type="NCBI Taxonomy" id="44386"/>
    <lineage>
        <taxon>Eukaryota</taxon>
        <taxon>Metazoa</taxon>
        <taxon>Ecdysozoa</taxon>
        <taxon>Arthropoda</taxon>
        <taxon>Chelicerata</taxon>
        <taxon>Arachnida</taxon>
        <taxon>Acari</taxon>
        <taxon>Parasitiformes</taxon>
        <taxon>Ixodida</taxon>
        <taxon>Ixodoidea</taxon>
        <taxon>Ixodidae</taxon>
        <taxon>Haemaphysalinae</taxon>
        <taxon>Haemaphysalis</taxon>
    </lineage>
</organism>
<evidence type="ECO:0000313" key="2">
    <source>
        <dbReference type="Proteomes" id="UP000821853"/>
    </source>
</evidence>
<accession>A0A9J6GT46</accession>